<dbReference type="Proteomes" id="UP000250169">
    <property type="component" value="Unassembled WGS sequence"/>
</dbReference>
<proteinExistence type="predicted"/>
<name>A0A2X2UT19_CAPOC</name>
<gene>
    <name evidence="2" type="ORF">NCTC11545_00039</name>
</gene>
<evidence type="ECO:0000313" key="3">
    <source>
        <dbReference type="Proteomes" id="UP000250169"/>
    </source>
</evidence>
<sequence>MKILTLQIKRPYLEAILSGEKTEEYREIRPKNADKYVVQNPDAEDEDQWLQPVKYDAIRFFNGYATDRPEALVEIKDTRIELSVDENDEYITYEEDGEEYIESQIVYTLGKVLNTKNI</sequence>
<evidence type="ECO:0000313" key="2">
    <source>
        <dbReference type="EMBL" id="SQA92480.1"/>
    </source>
</evidence>
<dbReference type="Pfam" id="PF04266">
    <property type="entry name" value="ASCH"/>
    <property type="match status" value="1"/>
</dbReference>
<accession>A0A2X2UT19</accession>
<dbReference type="RefSeq" id="WP_111971852.1">
    <property type="nucleotide sequence ID" value="NZ_UAVS01000001.1"/>
</dbReference>
<dbReference type="InterPro" id="IPR007374">
    <property type="entry name" value="ASCH_domain"/>
</dbReference>
<evidence type="ECO:0000259" key="1">
    <source>
        <dbReference type="Pfam" id="PF04266"/>
    </source>
</evidence>
<dbReference type="AlphaFoldDB" id="A0A2X2UT19"/>
<feature type="domain" description="ASCH" evidence="1">
    <location>
        <begin position="6"/>
        <end position="97"/>
    </location>
</feature>
<protein>
    <recommendedName>
        <fullName evidence="1">ASCH domain-containing protein</fullName>
    </recommendedName>
</protein>
<organism evidence="2 3">
    <name type="scientific">Capnocytophaga ochracea</name>
    <dbReference type="NCBI Taxonomy" id="1018"/>
    <lineage>
        <taxon>Bacteria</taxon>
        <taxon>Pseudomonadati</taxon>
        <taxon>Bacteroidota</taxon>
        <taxon>Flavobacteriia</taxon>
        <taxon>Flavobacteriales</taxon>
        <taxon>Flavobacteriaceae</taxon>
        <taxon>Capnocytophaga</taxon>
    </lineage>
</organism>
<reference evidence="2 3" key="1">
    <citation type="submission" date="2018-06" db="EMBL/GenBank/DDBJ databases">
        <authorList>
            <consortium name="Pathogen Informatics"/>
            <person name="Doyle S."/>
        </authorList>
    </citation>
    <scope>NUCLEOTIDE SEQUENCE [LARGE SCALE GENOMIC DNA]</scope>
    <source>
        <strain evidence="2 3">NCTC11545</strain>
    </source>
</reference>
<dbReference type="EMBL" id="UAVS01000001">
    <property type="protein sequence ID" value="SQA92480.1"/>
    <property type="molecule type" value="Genomic_DNA"/>
</dbReference>